<feature type="region of interest" description="Disordered" evidence="1">
    <location>
        <begin position="125"/>
        <end position="155"/>
    </location>
</feature>
<evidence type="ECO:0000256" key="1">
    <source>
        <dbReference type="SAM" id="MobiDB-lite"/>
    </source>
</evidence>
<dbReference type="PANTHER" id="PTHR38702">
    <property type="entry name" value="CALPONIN-HOMOLOGY (CH) DOMAIN-CONTAINING PROTEIN"/>
    <property type="match status" value="1"/>
</dbReference>
<protein>
    <submittedName>
        <fullName evidence="2">Uncharacterized protein</fullName>
    </submittedName>
</protein>
<dbReference type="OrthoDB" id="2534759at2759"/>
<dbReference type="PANTHER" id="PTHR38702:SF1">
    <property type="entry name" value="CALPONIN-HOMOLOGY (CH) DOMAIN-CONTAINING PROTEIN"/>
    <property type="match status" value="1"/>
</dbReference>
<feature type="compositionally biased region" description="Basic and acidic residues" evidence="1">
    <location>
        <begin position="240"/>
        <end position="278"/>
    </location>
</feature>
<feature type="compositionally biased region" description="Low complexity" evidence="1">
    <location>
        <begin position="44"/>
        <end position="77"/>
    </location>
</feature>
<sequence length="573" mass="65040">MEVFGRAPPYKYPSSPTPQTRRDNSPPIMADDAAQSERSNSPVAWASASPALTSSSASSLSGRSSGSRLSWGAAASGVPNGRRGYMRPEGTTFADSAKNRESVMSLGTIAHLQYYFARTGLLDEKGGRHNKETKRKKSNGPTEGPNTAADRSHESFRHSFLSYSDDKRASFISSSDDAIMDEPGMVESPVAEDEDGVSWNMGPMLPPTVSTYKNKVIYVPPPPNMIVLRRELREALDDARSVLSETEKPESMEKYKRQAAESEKAAAKAAEKQQREDALGAPPTPEEAEATETSLQLVQGWHEIQGLHVLDKVTLAIRAAKNYYTAHEDPQRLYAIKSEKSIRSELYQVLEVLKRMAARDFVGGMRDNEREPVFAWITEIENMINAEQEKEIAEEQRRERWSWREGDWDGRERERELLFLKTFDEDPDNLPEWTDPGEARELPTPFLQAFQSGLRLVRLHNELVRKSRRQFEEIKIYHTDTSLPYRCAENLRYWVKAAELRWEIKLKVDVMAIVHGESDEAWRAFDMALLRWCKGVREEITMEWKKSKRQGLLRPPTLVVDSEAQEKVAAGFI</sequence>
<feature type="region of interest" description="Disordered" evidence="1">
    <location>
        <begin position="1"/>
        <end position="92"/>
    </location>
</feature>
<keyword evidence="3" id="KW-1185">Reference proteome</keyword>
<dbReference type="Proteomes" id="UP000799438">
    <property type="component" value="Unassembled WGS sequence"/>
</dbReference>
<dbReference type="AlphaFoldDB" id="A0A6A6BX90"/>
<evidence type="ECO:0000313" key="2">
    <source>
        <dbReference type="EMBL" id="KAF2147464.1"/>
    </source>
</evidence>
<reference evidence="2" key="1">
    <citation type="journal article" date="2020" name="Stud. Mycol.">
        <title>101 Dothideomycetes genomes: a test case for predicting lifestyles and emergence of pathogens.</title>
        <authorList>
            <person name="Haridas S."/>
            <person name="Albert R."/>
            <person name="Binder M."/>
            <person name="Bloem J."/>
            <person name="Labutti K."/>
            <person name="Salamov A."/>
            <person name="Andreopoulos B."/>
            <person name="Baker S."/>
            <person name="Barry K."/>
            <person name="Bills G."/>
            <person name="Bluhm B."/>
            <person name="Cannon C."/>
            <person name="Castanera R."/>
            <person name="Culley D."/>
            <person name="Daum C."/>
            <person name="Ezra D."/>
            <person name="Gonzalez J."/>
            <person name="Henrissat B."/>
            <person name="Kuo A."/>
            <person name="Liang C."/>
            <person name="Lipzen A."/>
            <person name="Lutzoni F."/>
            <person name="Magnuson J."/>
            <person name="Mondo S."/>
            <person name="Nolan M."/>
            <person name="Ohm R."/>
            <person name="Pangilinan J."/>
            <person name="Park H.-J."/>
            <person name="Ramirez L."/>
            <person name="Alfaro M."/>
            <person name="Sun H."/>
            <person name="Tritt A."/>
            <person name="Yoshinaga Y."/>
            <person name="Zwiers L.-H."/>
            <person name="Turgeon B."/>
            <person name="Goodwin S."/>
            <person name="Spatafora J."/>
            <person name="Crous P."/>
            <person name="Grigoriev I."/>
        </authorList>
    </citation>
    <scope>NUCLEOTIDE SEQUENCE</scope>
    <source>
        <strain evidence="2">CBS 121167</strain>
    </source>
</reference>
<evidence type="ECO:0000313" key="3">
    <source>
        <dbReference type="Proteomes" id="UP000799438"/>
    </source>
</evidence>
<organism evidence="2 3">
    <name type="scientific">Aplosporella prunicola CBS 121167</name>
    <dbReference type="NCBI Taxonomy" id="1176127"/>
    <lineage>
        <taxon>Eukaryota</taxon>
        <taxon>Fungi</taxon>
        <taxon>Dikarya</taxon>
        <taxon>Ascomycota</taxon>
        <taxon>Pezizomycotina</taxon>
        <taxon>Dothideomycetes</taxon>
        <taxon>Dothideomycetes incertae sedis</taxon>
        <taxon>Botryosphaeriales</taxon>
        <taxon>Aplosporellaceae</taxon>
        <taxon>Aplosporella</taxon>
    </lineage>
</organism>
<feature type="region of interest" description="Disordered" evidence="1">
    <location>
        <begin position="240"/>
        <end position="294"/>
    </location>
</feature>
<dbReference type="GeneID" id="54302144"/>
<dbReference type="RefSeq" id="XP_033403172.1">
    <property type="nucleotide sequence ID" value="XM_033544648.1"/>
</dbReference>
<dbReference type="EMBL" id="ML995474">
    <property type="protein sequence ID" value="KAF2147464.1"/>
    <property type="molecule type" value="Genomic_DNA"/>
</dbReference>
<name>A0A6A6BX90_9PEZI</name>
<proteinExistence type="predicted"/>
<accession>A0A6A6BX90</accession>
<gene>
    <name evidence="2" type="ORF">K452DRAFT_323564</name>
</gene>